<protein>
    <submittedName>
        <fullName evidence="2">Uncharacterized protein</fullName>
    </submittedName>
</protein>
<evidence type="ECO:0000313" key="2">
    <source>
        <dbReference type="EMBL" id="KAJ7714655.1"/>
    </source>
</evidence>
<name>A0AAD7MF34_9AGAR</name>
<feature type="non-terminal residue" evidence="2">
    <location>
        <position position="1"/>
    </location>
</feature>
<proteinExistence type="predicted"/>
<organism evidence="2 3">
    <name type="scientific">Mycena metata</name>
    <dbReference type="NCBI Taxonomy" id="1033252"/>
    <lineage>
        <taxon>Eukaryota</taxon>
        <taxon>Fungi</taxon>
        <taxon>Dikarya</taxon>
        <taxon>Basidiomycota</taxon>
        <taxon>Agaricomycotina</taxon>
        <taxon>Agaricomycetes</taxon>
        <taxon>Agaricomycetidae</taxon>
        <taxon>Agaricales</taxon>
        <taxon>Marasmiineae</taxon>
        <taxon>Mycenaceae</taxon>
        <taxon>Mycena</taxon>
    </lineage>
</organism>
<dbReference type="PANTHER" id="PTHR35043">
    <property type="entry name" value="TRANSCRIPTION FACTOR DOMAIN-CONTAINING PROTEIN"/>
    <property type="match status" value="1"/>
</dbReference>
<evidence type="ECO:0000313" key="3">
    <source>
        <dbReference type="Proteomes" id="UP001215598"/>
    </source>
</evidence>
<feature type="transmembrane region" description="Helical" evidence="1">
    <location>
        <begin position="25"/>
        <end position="46"/>
    </location>
</feature>
<accession>A0AAD7MF34</accession>
<gene>
    <name evidence="2" type="ORF">B0H16DRAFT_1340479</name>
</gene>
<keyword evidence="1" id="KW-0472">Membrane</keyword>
<dbReference type="AlphaFoldDB" id="A0AAD7MF34"/>
<keyword evidence="1" id="KW-1133">Transmembrane helix</keyword>
<dbReference type="Proteomes" id="UP001215598">
    <property type="component" value="Unassembled WGS sequence"/>
</dbReference>
<keyword evidence="1" id="KW-0812">Transmembrane</keyword>
<feature type="transmembrane region" description="Helical" evidence="1">
    <location>
        <begin position="58"/>
        <end position="83"/>
    </location>
</feature>
<sequence length="105" mass="11778">LVAMIFGAIHCTAWRTVFPSSIEMWLWRVSALIVTAIPSLMALVQVTHPPTPLERTALIEALFLGTLLLYIFCRVVLIVLPFLTLRDLPPGALMDINWTDDIPHV</sequence>
<dbReference type="EMBL" id="JARKIB010000321">
    <property type="protein sequence ID" value="KAJ7714655.1"/>
    <property type="molecule type" value="Genomic_DNA"/>
</dbReference>
<keyword evidence="3" id="KW-1185">Reference proteome</keyword>
<dbReference type="PANTHER" id="PTHR35043:SF7">
    <property type="entry name" value="TRANSCRIPTION FACTOR DOMAIN-CONTAINING PROTEIN"/>
    <property type="match status" value="1"/>
</dbReference>
<comment type="caution">
    <text evidence="2">The sequence shown here is derived from an EMBL/GenBank/DDBJ whole genome shotgun (WGS) entry which is preliminary data.</text>
</comment>
<evidence type="ECO:0000256" key="1">
    <source>
        <dbReference type="SAM" id="Phobius"/>
    </source>
</evidence>
<reference evidence="2" key="1">
    <citation type="submission" date="2023-03" db="EMBL/GenBank/DDBJ databases">
        <title>Massive genome expansion in bonnet fungi (Mycena s.s.) driven by repeated elements and novel gene families across ecological guilds.</title>
        <authorList>
            <consortium name="Lawrence Berkeley National Laboratory"/>
            <person name="Harder C.B."/>
            <person name="Miyauchi S."/>
            <person name="Viragh M."/>
            <person name="Kuo A."/>
            <person name="Thoen E."/>
            <person name="Andreopoulos B."/>
            <person name="Lu D."/>
            <person name="Skrede I."/>
            <person name="Drula E."/>
            <person name="Henrissat B."/>
            <person name="Morin E."/>
            <person name="Kohler A."/>
            <person name="Barry K."/>
            <person name="LaButti K."/>
            <person name="Morin E."/>
            <person name="Salamov A."/>
            <person name="Lipzen A."/>
            <person name="Mereny Z."/>
            <person name="Hegedus B."/>
            <person name="Baldrian P."/>
            <person name="Stursova M."/>
            <person name="Weitz H."/>
            <person name="Taylor A."/>
            <person name="Grigoriev I.V."/>
            <person name="Nagy L.G."/>
            <person name="Martin F."/>
            <person name="Kauserud H."/>
        </authorList>
    </citation>
    <scope>NUCLEOTIDE SEQUENCE</scope>
    <source>
        <strain evidence="2">CBHHK182m</strain>
    </source>
</reference>